<dbReference type="EMBL" id="CP013189">
    <property type="protein sequence ID" value="ALO46906.1"/>
    <property type="molecule type" value="Genomic_DNA"/>
</dbReference>
<dbReference type="SMART" id="SM00382">
    <property type="entry name" value="AAA"/>
    <property type="match status" value="1"/>
</dbReference>
<keyword evidence="5" id="KW-1185">Reference proteome</keyword>
<sequence length="262" mass="28758">MPIGLSVHDLLLATPSQALCGPMSFSLQPGDRLAVLGQNGTGKTTLLHTLAGLGIAGCGQLLLQPENSAELDVTSLSPQQRASRIGIVFQHEAEQMPASVYESVMLGRLPHARRWQWESETDHQVVRNTLEQLELQALADRDLASLSGGEKQRVAIAALLAQQPDIYLLDEPSNHLDIAFQLKILGTLAERVRNQQQLLVMATHDINLANRFCNRVLLLTPDGQHHFGHAKDILQSELLSRAFNCAIESVDTSIGRFFIPQV</sequence>
<dbReference type="PROSITE" id="PS50893">
    <property type="entry name" value="ABC_TRANSPORTER_2"/>
    <property type="match status" value="1"/>
</dbReference>
<proteinExistence type="predicted"/>
<keyword evidence="2" id="KW-0067">ATP-binding</keyword>
<dbReference type="STRING" id="1249552.PS2015_2271"/>
<dbReference type="Pfam" id="PF00005">
    <property type="entry name" value="ABC_tran"/>
    <property type="match status" value="1"/>
</dbReference>
<dbReference type="InterPro" id="IPR017871">
    <property type="entry name" value="ABC_transporter-like_CS"/>
</dbReference>
<dbReference type="AlphaFoldDB" id="A0A0S2KF42"/>
<keyword evidence="1" id="KW-0547">Nucleotide-binding</keyword>
<dbReference type="Proteomes" id="UP000065641">
    <property type="component" value="Chromosome"/>
</dbReference>
<feature type="domain" description="ABC transporter" evidence="3">
    <location>
        <begin position="5"/>
        <end position="246"/>
    </location>
</feature>
<evidence type="ECO:0000313" key="4">
    <source>
        <dbReference type="EMBL" id="ALO46906.1"/>
    </source>
</evidence>
<reference evidence="4 5" key="1">
    <citation type="submission" date="2015-11" db="EMBL/GenBank/DDBJ databases">
        <authorList>
            <person name="Zhang Y."/>
            <person name="Guo Z."/>
        </authorList>
    </citation>
    <scope>NUCLEOTIDE SEQUENCE [LARGE SCALE GENOMIC DNA]</scope>
    <source>
        <strain evidence="4 5">KCTC 32221</strain>
    </source>
</reference>
<evidence type="ECO:0000313" key="5">
    <source>
        <dbReference type="Proteomes" id="UP000065641"/>
    </source>
</evidence>
<dbReference type="PANTHER" id="PTHR42794:SF2">
    <property type="entry name" value="ABC TRANSPORTER ATP-BINDING PROTEIN"/>
    <property type="match status" value="1"/>
</dbReference>
<dbReference type="CDD" id="cd03214">
    <property type="entry name" value="ABC_Iron-Siderophores_B12_Hemin"/>
    <property type="match status" value="1"/>
</dbReference>
<dbReference type="KEGG" id="pspi:PS2015_2271"/>
<organism evidence="4 5">
    <name type="scientific">Pseudohongiella spirulinae</name>
    <dbReference type="NCBI Taxonomy" id="1249552"/>
    <lineage>
        <taxon>Bacteria</taxon>
        <taxon>Pseudomonadati</taxon>
        <taxon>Pseudomonadota</taxon>
        <taxon>Gammaproteobacteria</taxon>
        <taxon>Pseudomonadales</taxon>
        <taxon>Pseudohongiellaceae</taxon>
        <taxon>Pseudohongiella</taxon>
    </lineage>
</organism>
<evidence type="ECO:0000259" key="3">
    <source>
        <dbReference type="PROSITE" id="PS50893"/>
    </source>
</evidence>
<dbReference type="GO" id="GO:0016887">
    <property type="term" value="F:ATP hydrolysis activity"/>
    <property type="evidence" value="ECO:0007669"/>
    <property type="project" value="InterPro"/>
</dbReference>
<dbReference type="PANTHER" id="PTHR42794">
    <property type="entry name" value="HEMIN IMPORT ATP-BINDING PROTEIN HMUV"/>
    <property type="match status" value="1"/>
</dbReference>
<name>A0A0S2KF42_9GAMM</name>
<protein>
    <submittedName>
        <fullName evidence="4">ABC transporter-like protein</fullName>
    </submittedName>
</protein>
<evidence type="ECO:0000256" key="2">
    <source>
        <dbReference type="ARBA" id="ARBA00022840"/>
    </source>
</evidence>
<dbReference type="PROSITE" id="PS00211">
    <property type="entry name" value="ABC_TRANSPORTER_1"/>
    <property type="match status" value="1"/>
</dbReference>
<gene>
    <name evidence="4" type="ORF">PS2015_2271</name>
</gene>
<evidence type="ECO:0000256" key="1">
    <source>
        <dbReference type="ARBA" id="ARBA00022741"/>
    </source>
</evidence>
<accession>A0A0S2KF42</accession>
<dbReference type="RefSeq" id="WP_058022354.1">
    <property type="nucleotide sequence ID" value="NZ_CP013189.1"/>
</dbReference>
<dbReference type="SUPFAM" id="SSF52540">
    <property type="entry name" value="P-loop containing nucleoside triphosphate hydrolases"/>
    <property type="match status" value="1"/>
</dbReference>
<dbReference type="Gene3D" id="3.40.50.300">
    <property type="entry name" value="P-loop containing nucleotide triphosphate hydrolases"/>
    <property type="match status" value="1"/>
</dbReference>
<dbReference type="GO" id="GO:0005524">
    <property type="term" value="F:ATP binding"/>
    <property type="evidence" value="ECO:0007669"/>
    <property type="project" value="UniProtKB-KW"/>
</dbReference>
<dbReference type="InterPro" id="IPR027417">
    <property type="entry name" value="P-loop_NTPase"/>
</dbReference>
<dbReference type="InterPro" id="IPR003439">
    <property type="entry name" value="ABC_transporter-like_ATP-bd"/>
</dbReference>
<dbReference type="InterPro" id="IPR003593">
    <property type="entry name" value="AAA+_ATPase"/>
</dbReference>